<dbReference type="Proteomes" id="UP000023152">
    <property type="component" value="Unassembled WGS sequence"/>
</dbReference>
<evidence type="ECO:0000313" key="1">
    <source>
        <dbReference type="EMBL" id="ETO32008.1"/>
    </source>
</evidence>
<organism evidence="1 2">
    <name type="scientific">Reticulomyxa filosa</name>
    <dbReference type="NCBI Taxonomy" id="46433"/>
    <lineage>
        <taxon>Eukaryota</taxon>
        <taxon>Sar</taxon>
        <taxon>Rhizaria</taxon>
        <taxon>Retaria</taxon>
        <taxon>Foraminifera</taxon>
        <taxon>Monothalamids</taxon>
        <taxon>Reticulomyxidae</taxon>
        <taxon>Reticulomyxa</taxon>
    </lineage>
</organism>
<protein>
    <submittedName>
        <fullName evidence="1">Uncharacterized protein</fullName>
    </submittedName>
</protein>
<dbReference type="AlphaFoldDB" id="X6P1I8"/>
<evidence type="ECO:0000313" key="2">
    <source>
        <dbReference type="Proteomes" id="UP000023152"/>
    </source>
</evidence>
<name>X6P1I8_RETFI</name>
<reference evidence="1 2" key="1">
    <citation type="journal article" date="2013" name="Curr. Biol.">
        <title>The Genome of the Foraminiferan Reticulomyxa filosa.</title>
        <authorList>
            <person name="Glockner G."/>
            <person name="Hulsmann N."/>
            <person name="Schleicher M."/>
            <person name="Noegel A.A."/>
            <person name="Eichinger L."/>
            <person name="Gallinger C."/>
            <person name="Pawlowski J."/>
            <person name="Sierra R."/>
            <person name="Euteneuer U."/>
            <person name="Pillet L."/>
            <person name="Moustafa A."/>
            <person name="Platzer M."/>
            <person name="Groth M."/>
            <person name="Szafranski K."/>
            <person name="Schliwa M."/>
        </authorList>
    </citation>
    <scope>NUCLEOTIDE SEQUENCE [LARGE SCALE GENOMIC DNA]</scope>
</reference>
<gene>
    <name evidence="1" type="ORF">RFI_05108</name>
</gene>
<accession>X6P1I8</accession>
<comment type="caution">
    <text evidence="1">The sequence shown here is derived from an EMBL/GenBank/DDBJ whole genome shotgun (WGS) entry which is preliminary data.</text>
</comment>
<dbReference type="EMBL" id="ASPP01004539">
    <property type="protein sequence ID" value="ETO32008.1"/>
    <property type="molecule type" value="Genomic_DNA"/>
</dbReference>
<keyword evidence="2" id="KW-1185">Reference proteome</keyword>
<sequence>MLKKNLQRAFYYLKFPSFHKVLLKIKHGFGDVRVLPNTIQNLMKQRLKQEVNKMTGGHTICEILEKGLYKKLQLHKNGHQYSFIQNYENTVDSLITKGWIQVILSLNENGYLEAVIVNPKKSLPTIFVESASNASFLPLSTHENILDKNLHFFKLKVLYRAQFPFSWNYHIWFITQTRGSYLWWKDTDNWIHRHIIGLNTHKNKAIVDEEILITVYCVKKIMHFNGKLFSLLKGCDEEECAMYTKDVIRGIFHRYIPIQANDDVPDIVKGIVFLIGGIVIEQTSMKINIPLIEAIFYYLEDVIENYIQLLSLCDDQEIRSSIKQLFTIKYSPLIQMIKATSKLSSYFLWHPSQMNDIDNMPHKISLACDALQIIANFLCARCSEEKEYQDFLSVYRQLQIKILDSNTFGQSIVIQTHPTRILLQ</sequence>
<proteinExistence type="predicted"/>